<name>A0AAW1JWP3_POPJA</name>
<sequence length="129" mass="15079">MDTNTGIIIKLCVFALDIFIIIFNFITLKHYLPPFGQNKLKHVETKNKGLQTYMAGDMDLKAEKKQAYMYRSSALGNKPQNSSYTRNNSNITRHCQKCYGERDKDYKKDDKYIKSSHCELCKEGKRHFI</sequence>
<dbReference type="AlphaFoldDB" id="A0AAW1JWP3"/>
<organism evidence="2 3">
    <name type="scientific">Popillia japonica</name>
    <name type="common">Japanese beetle</name>
    <dbReference type="NCBI Taxonomy" id="7064"/>
    <lineage>
        <taxon>Eukaryota</taxon>
        <taxon>Metazoa</taxon>
        <taxon>Ecdysozoa</taxon>
        <taxon>Arthropoda</taxon>
        <taxon>Hexapoda</taxon>
        <taxon>Insecta</taxon>
        <taxon>Pterygota</taxon>
        <taxon>Neoptera</taxon>
        <taxon>Endopterygota</taxon>
        <taxon>Coleoptera</taxon>
        <taxon>Polyphaga</taxon>
        <taxon>Scarabaeiformia</taxon>
        <taxon>Scarabaeidae</taxon>
        <taxon>Rutelinae</taxon>
        <taxon>Popillia</taxon>
    </lineage>
</organism>
<keyword evidence="3" id="KW-1185">Reference proteome</keyword>
<evidence type="ECO:0000256" key="1">
    <source>
        <dbReference type="SAM" id="Phobius"/>
    </source>
</evidence>
<keyword evidence="1" id="KW-1133">Transmembrane helix</keyword>
<evidence type="ECO:0000313" key="2">
    <source>
        <dbReference type="EMBL" id="KAK9709007.1"/>
    </source>
</evidence>
<gene>
    <name evidence="2" type="ORF">QE152_g26875</name>
</gene>
<dbReference type="EMBL" id="JASPKY010000318">
    <property type="protein sequence ID" value="KAK9709007.1"/>
    <property type="molecule type" value="Genomic_DNA"/>
</dbReference>
<feature type="transmembrane region" description="Helical" evidence="1">
    <location>
        <begin position="6"/>
        <end position="26"/>
    </location>
</feature>
<proteinExistence type="predicted"/>
<keyword evidence="1" id="KW-0812">Transmembrane</keyword>
<accession>A0AAW1JWP3</accession>
<dbReference type="Proteomes" id="UP001458880">
    <property type="component" value="Unassembled WGS sequence"/>
</dbReference>
<comment type="caution">
    <text evidence="2">The sequence shown here is derived from an EMBL/GenBank/DDBJ whole genome shotgun (WGS) entry which is preliminary data.</text>
</comment>
<evidence type="ECO:0000313" key="3">
    <source>
        <dbReference type="Proteomes" id="UP001458880"/>
    </source>
</evidence>
<keyword evidence="1" id="KW-0472">Membrane</keyword>
<reference evidence="2 3" key="1">
    <citation type="journal article" date="2024" name="BMC Genomics">
        <title>De novo assembly and annotation of Popillia japonica's genome with initial clues to its potential as an invasive pest.</title>
        <authorList>
            <person name="Cucini C."/>
            <person name="Boschi S."/>
            <person name="Funari R."/>
            <person name="Cardaioli E."/>
            <person name="Iannotti N."/>
            <person name="Marturano G."/>
            <person name="Paoli F."/>
            <person name="Bruttini M."/>
            <person name="Carapelli A."/>
            <person name="Frati F."/>
            <person name="Nardi F."/>
        </authorList>
    </citation>
    <scope>NUCLEOTIDE SEQUENCE [LARGE SCALE GENOMIC DNA]</scope>
    <source>
        <strain evidence="2">DMR45628</strain>
    </source>
</reference>
<protein>
    <submittedName>
        <fullName evidence="2">Uncharacterized protein</fullName>
    </submittedName>
</protein>